<dbReference type="EMBL" id="MT141511">
    <property type="protein sequence ID" value="QJA64030.1"/>
    <property type="molecule type" value="Genomic_DNA"/>
</dbReference>
<dbReference type="AlphaFoldDB" id="A0A6M3J2K9"/>
<protein>
    <submittedName>
        <fullName evidence="1">Uncharacterized protein</fullName>
    </submittedName>
</protein>
<sequence length="54" mass="6126">MPYKVEGSNVLHEKDGKWTIKQHCKSHQAAIRAMRLLYGIESGSWRPTGAKAKM</sequence>
<gene>
    <name evidence="2" type="ORF">MM415A00315_0026</name>
    <name evidence="1" type="ORF">MM415B00552_0020</name>
</gene>
<organism evidence="1">
    <name type="scientific">viral metagenome</name>
    <dbReference type="NCBI Taxonomy" id="1070528"/>
    <lineage>
        <taxon>unclassified sequences</taxon>
        <taxon>metagenomes</taxon>
        <taxon>organismal metagenomes</taxon>
    </lineage>
</organism>
<name>A0A6M3J2K9_9ZZZZ</name>
<dbReference type="EMBL" id="MT142503">
    <property type="protein sequence ID" value="QJA83101.1"/>
    <property type="molecule type" value="Genomic_DNA"/>
</dbReference>
<accession>A0A6M3J2K9</accession>
<evidence type="ECO:0000313" key="2">
    <source>
        <dbReference type="EMBL" id="QJA83101.1"/>
    </source>
</evidence>
<reference evidence="1" key="1">
    <citation type="submission" date="2020-03" db="EMBL/GenBank/DDBJ databases">
        <title>The deep terrestrial virosphere.</title>
        <authorList>
            <person name="Holmfeldt K."/>
            <person name="Nilsson E."/>
            <person name="Simone D."/>
            <person name="Lopez-Fernandez M."/>
            <person name="Wu X."/>
            <person name="de Brujin I."/>
            <person name="Lundin D."/>
            <person name="Andersson A."/>
            <person name="Bertilsson S."/>
            <person name="Dopson M."/>
        </authorList>
    </citation>
    <scope>NUCLEOTIDE SEQUENCE</scope>
    <source>
        <strain evidence="2">MM415A00315</strain>
        <strain evidence="1">MM415B00552</strain>
    </source>
</reference>
<proteinExistence type="predicted"/>
<evidence type="ECO:0000313" key="1">
    <source>
        <dbReference type="EMBL" id="QJA64030.1"/>
    </source>
</evidence>